<dbReference type="InterPro" id="IPR056444">
    <property type="entry name" value="Zn_ribbon_GRF_2"/>
</dbReference>
<organism evidence="3 4">
    <name type="scientific">Pelagomonas calceolata</name>
    <dbReference type="NCBI Taxonomy" id="35677"/>
    <lineage>
        <taxon>Eukaryota</taxon>
        <taxon>Sar</taxon>
        <taxon>Stramenopiles</taxon>
        <taxon>Ochrophyta</taxon>
        <taxon>Pelagophyceae</taxon>
        <taxon>Pelagomonadales</taxon>
        <taxon>Pelagomonadaceae</taxon>
        <taxon>Pelagomonas</taxon>
    </lineage>
</organism>
<keyword evidence="4" id="KW-1185">Reference proteome</keyword>
<feature type="region of interest" description="Disordered" evidence="1">
    <location>
        <begin position="1"/>
        <end position="90"/>
    </location>
</feature>
<name>A0A8J2WT89_9STRA</name>
<protein>
    <recommendedName>
        <fullName evidence="2">GRF-like zinc ribbon domain-containing protein</fullName>
    </recommendedName>
</protein>
<comment type="caution">
    <text evidence="3">The sequence shown here is derived from an EMBL/GenBank/DDBJ whole genome shotgun (WGS) entry which is preliminary data.</text>
</comment>
<feature type="compositionally biased region" description="Pro residues" evidence="1">
    <location>
        <begin position="63"/>
        <end position="83"/>
    </location>
</feature>
<feature type="domain" description="GRF-like zinc ribbon" evidence="2">
    <location>
        <begin position="82"/>
        <end position="123"/>
    </location>
</feature>
<accession>A0A8J2WT89</accession>
<gene>
    <name evidence="3" type="ORF">PECAL_1P09070</name>
</gene>
<evidence type="ECO:0000259" key="2">
    <source>
        <dbReference type="Pfam" id="PF23549"/>
    </source>
</evidence>
<dbReference type="AlphaFoldDB" id="A0A8J2WT89"/>
<feature type="region of interest" description="Disordered" evidence="1">
    <location>
        <begin position="128"/>
        <end position="242"/>
    </location>
</feature>
<reference evidence="3" key="1">
    <citation type="submission" date="2021-11" db="EMBL/GenBank/DDBJ databases">
        <authorList>
            <consortium name="Genoscope - CEA"/>
            <person name="William W."/>
        </authorList>
    </citation>
    <scope>NUCLEOTIDE SEQUENCE</scope>
</reference>
<feature type="compositionally biased region" description="Pro residues" evidence="1">
    <location>
        <begin position="23"/>
        <end position="34"/>
    </location>
</feature>
<feature type="compositionally biased region" description="Basic and acidic residues" evidence="1">
    <location>
        <begin position="182"/>
        <end position="192"/>
    </location>
</feature>
<dbReference type="Pfam" id="PF23549">
    <property type="entry name" value="Zn_ribbon_GRF_2"/>
    <property type="match status" value="1"/>
</dbReference>
<dbReference type="OrthoDB" id="430051at2759"/>
<feature type="compositionally biased region" description="Basic and acidic residues" evidence="1">
    <location>
        <begin position="141"/>
        <end position="163"/>
    </location>
</feature>
<proteinExistence type="predicted"/>
<evidence type="ECO:0000313" key="3">
    <source>
        <dbReference type="EMBL" id="CAH0364540.1"/>
    </source>
</evidence>
<dbReference type="Proteomes" id="UP000789595">
    <property type="component" value="Unassembled WGS sequence"/>
</dbReference>
<evidence type="ECO:0000256" key="1">
    <source>
        <dbReference type="SAM" id="MobiDB-lite"/>
    </source>
</evidence>
<evidence type="ECO:0000313" key="4">
    <source>
        <dbReference type="Proteomes" id="UP000789595"/>
    </source>
</evidence>
<dbReference type="EMBL" id="CAKKNE010000001">
    <property type="protein sequence ID" value="CAH0364540.1"/>
    <property type="molecule type" value="Genomic_DNA"/>
</dbReference>
<sequence length="242" mass="25552">MADCIDLTVDSDDEARRKRVAPAPAPAPRAPAPAPKRRKKDILDTSSDEEEEEAAAPVAAPAPAAPAPAPAPAAAPEADPTPPKCKTCGAPCELRTARSAKNDGRRYWKCPQHEDAWVGWADAKGVKGGGKISKGGQSFADIRKQEKREAAGTETRAKQRNETGGRGNVFGFDNRRGIKGVVSKETERKDPNAFKGVDASAVRRAAQGPAGPVRGSQRGDADELRRKRMARFGGGAATATRP</sequence>